<dbReference type="PANTHER" id="PTHR22911">
    <property type="entry name" value="ACYL-MALONYL CONDENSING ENZYME-RELATED"/>
    <property type="match status" value="1"/>
</dbReference>
<comment type="subcellular location">
    <subcellularLocation>
        <location evidence="1">Endomembrane system</location>
        <topology evidence="1">Multi-pass membrane protein</topology>
    </subcellularLocation>
</comment>
<evidence type="ECO:0000313" key="5">
    <source>
        <dbReference type="EMBL" id="MFD1738851.1"/>
    </source>
</evidence>
<dbReference type="Proteomes" id="UP001597214">
    <property type="component" value="Unassembled WGS sequence"/>
</dbReference>
<feature type="transmembrane region" description="Helical" evidence="3">
    <location>
        <begin position="125"/>
        <end position="143"/>
    </location>
</feature>
<keyword evidence="3" id="KW-0472">Membrane</keyword>
<comment type="caution">
    <text evidence="5">The sequence shown here is derived from an EMBL/GenBank/DDBJ whole genome shotgun (WGS) entry which is preliminary data.</text>
</comment>
<keyword evidence="6" id="KW-1185">Reference proteome</keyword>
<dbReference type="InterPro" id="IPR037185">
    <property type="entry name" value="EmrE-like"/>
</dbReference>
<feature type="transmembrane region" description="Helical" evidence="3">
    <location>
        <begin position="149"/>
        <end position="169"/>
    </location>
</feature>
<dbReference type="PANTHER" id="PTHR22911:SF76">
    <property type="entry name" value="EAMA DOMAIN-CONTAINING PROTEIN"/>
    <property type="match status" value="1"/>
</dbReference>
<feature type="transmembrane region" description="Helical" evidence="3">
    <location>
        <begin position="68"/>
        <end position="86"/>
    </location>
</feature>
<reference evidence="6" key="1">
    <citation type="journal article" date="2019" name="Int. J. Syst. Evol. Microbiol.">
        <title>The Global Catalogue of Microorganisms (GCM) 10K type strain sequencing project: providing services to taxonomists for standard genome sequencing and annotation.</title>
        <authorList>
            <consortium name="The Broad Institute Genomics Platform"/>
            <consortium name="The Broad Institute Genome Sequencing Center for Infectious Disease"/>
            <person name="Wu L."/>
            <person name="Ma J."/>
        </authorList>
    </citation>
    <scope>NUCLEOTIDE SEQUENCE [LARGE SCALE GENOMIC DNA]</scope>
    <source>
        <strain evidence="6">CCUG 49339</strain>
    </source>
</reference>
<feature type="transmembrane region" description="Helical" evidence="3">
    <location>
        <begin position="268"/>
        <end position="287"/>
    </location>
</feature>
<evidence type="ECO:0000256" key="2">
    <source>
        <dbReference type="ARBA" id="ARBA00007362"/>
    </source>
</evidence>
<keyword evidence="3" id="KW-0812">Transmembrane</keyword>
<sequence length="304" mass="34503">MKPQMTKAYIALTIGVLSVSASAIFVKLAGAPSSITAFYRLFFSILIMFPLVFVKYKNELKRINRREWLFSIIAGVFLALHFVLWFESLRFTSIASSVVLVTMQPLFAFIGTYLFFQERFSLKTILSGTLAISGSVIISWGDFRISGLALWGDILALVACLLVTIYLLFGQHVRKQLSLITYTFIVYSVSTITLFIYAVLSGDSFFEYENEQWFYFVLLAIVPTLLGHTLFNYSLKWISTSIISVAILFEPIGASVLAYYVFHELPLIHQIFGGLIVIVGICLFLLFKRKETVKKDKKRPSDLH</sequence>
<proteinExistence type="inferred from homology"/>
<name>A0ABW4LWE1_9BACI</name>
<dbReference type="InterPro" id="IPR000620">
    <property type="entry name" value="EamA_dom"/>
</dbReference>
<dbReference type="EMBL" id="JBHUEM010000049">
    <property type="protein sequence ID" value="MFD1738851.1"/>
    <property type="molecule type" value="Genomic_DNA"/>
</dbReference>
<feature type="transmembrane region" description="Helical" evidence="3">
    <location>
        <begin position="212"/>
        <end position="231"/>
    </location>
</feature>
<dbReference type="RefSeq" id="WP_377930076.1">
    <property type="nucleotide sequence ID" value="NZ_JBHUEM010000049.1"/>
</dbReference>
<dbReference type="Pfam" id="PF00892">
    <property type="entry name" value="EamA"/>
    <property type="match status" value="2"/>
</dbReference>
<gene>
    <name evidence="5" type="ORF">ACFSCX_20250</name>
</gene>
<accession>A0ABW4LWE1</accession>
<feature type="domain" description="EamA" evidence="4">
    <location>
        <begin position="150"/>
        <end position="285"/>
    </location>
</feature>
<feature type="domain" description="EamA" evidence="4">
    <location>
        <begin position="7"/>
        <end position="139"/>
    </location>
</feature>
<organism evidence="5 6">
    <name type="scientific">Bacillus salitolerans</name>
    <dbReference type="NCBI Taxonomy" id="1437434"/>
    <lineage>
        <taxon>Bacteria</taxon>
        <taxon>Bacillati</taxon>
        <taxon>Bacillota</taxon>
        <taxon>Bacilli</taxon>
        <taxon>Bacillales</taxon>
        <taxon>Bacillaceae</taxon>
        <taxon>Bacillus</taxon>
    </lineage>
</organism>
<dbReference type="SUPFAM" id="SSF103481">
    <property type="entry name" value="Multidrug resistance efflux transporter EmrE"/>
    <property type="match status" value="2"/>
</dbReference>
<evidence type="ECO:0000313" key="6">
    <source>
        <dbReference type="Proteomes" id="UP001597214"/>
    </source>
</evidence>
<protein>
    <submittedName>
        <fullName evidence="5">DMT family transporter</fullName>
    </submittedName>
</protein>
<feature type="transmembrane region" description="Helical" evidence="3">
    <location>
        <begin position="37"/>
        <end position="56"/>
    </location>
</feature>
<evidence type="ECO:0000256" key="3">
    <source>
        <dbReference type="SAM" id="Phobius"/>
    </source>
</evidence>
<comment type="similarity">
    <text evidence="2">Belongs to the EamA transporter family.</text>
</comment>
<feature type="transmembrane region" description="Helical" evidence="3">
    <location>
        <begin position="181"/>
        <end position="200"/>
    </location>
</feature>
<feature type="transmembrane region" description="Helical" evidence="3">
    <location>
        <begin position="243"/>
        <end position="262"/>
    </location>
</feature>
<feature type="transmembrane region" description="Helical" evidence="3">
    <location>
        <begin position="92"/>
        <end position="116"/>
    </location>
</feature>
<evidence type="ECO:0000259" key="4">
    <source>
        <dbReference type="Pfam" id="PF00892"/>
    </source>
</evidence>
<evidence type="ECO:0000256" key="1">
    <source>
        <dbReference type="ARBA" id="ARBA00004127"/>
    </source>
</evidence>
<keyword evidence="3" id="KW-1133">Transmembrane helix</keyword>